<evidence type="ECO:0000256" key="4">
    <source>
        <dbReference type="ARBA" id="ARBA00022692"/>
    </source>
</evidence>
<evidence type="ECO:0000256" key="13">
    <source>
        <dbReference type="ARBA" id="ARBA00041418"/>
    </source>
</evidence>
<comment type="catalytic activity">
    <reaction evidence="15">
        <text>[GlcNAc-(1-&gt;4)-Mur2Ac(oyl-L-Ala-gamma-D-Glu-L-Lys-D-Ala-D-Ala)](n)-di-trans,octa-cis-undecaprenyl diphosphate + beta-D-GlcNAc-(1-&gt;4)-Mur2Ac(oyl-L-Ala-gamma-D-Glu-L-Lys-D-Ala-D-Ala)-di-trans,octa-cis-undecaprenyl diphosphate = [GlcNAc-(1-&gt;4)-Mur2Ac(oyl-L-Ala-gamma-D-Glu-L-Lys-D-Ala-D-Ala)](n+1)-di-trans,octa-cis-undecaprenyl diphosphate + di-trans,octa-cis-undecaprenyl diphosphate + H(+)</text>
        <dbReference type="Rhea" id="RHEA:23708"/>
        <dbReference type="Rhea" id="RHEA-COMP:9602"/>
        <dbReference type="Rhea" id="RHEA-COMP:9603"/>
        <dbReference type="ChEBI" id="CHEBI:15378"/>
        <dbReference type="ChEBI" id="CHEBI:58405"/>
        <dbReference type="ChEBI" id="CHEBI:60033"/>
        <dbReference type="ChEBI" id="CHEBI:78435"/>
        <dbReference type="EC" id="2.4.99.28"/>
    </reaction>
</comment>
<dbReference type="InterPro" id="IPR018365">
    <property type="entry name" value="Cell_cycle_FtsW-rel_CS"/>
</dbReference>
<keyword evidence="8 16" id="KW-0472">Membrane</keyword>
<dbReference type="AlphaFoldDB" id="A0A2H0UAT9"/>
<protein>
    <recommendedName>
        <fullName evidence="12">Probable peptidoglycan glycosyltransferase FtsW</fullName>
        <ecNumber evidence="14">2.4.99.28</ecNumber>
    </recommendedName>
    <alternativeName>
        <fullName evidence="13">Cell division protein FtsW</fullName>
    </alternativeName>
    <alternativeName>
        <fullName evidence="10">Cell wall polymerase</fullName>
    </alternativeName>
    <alternativeName>
        <fullName evidence="9">Peptidoglycan polymerase</fullName>
    </alternativeName>
</protein>
<reference evidence="18" key="1">
    <citation type="submission" date="2017-09" db="EMBL/GenBank/DDBJ databases">
        <title>Depth-based differentiation of microbial function through sediment-hosted aquifers and enrichment of novel symbionts in the deep terrestrial subsurface.</title>
        <authorList>
            <person name="Probst A.J."/>
            <person name="Ladd B."/>
            <person name="Jarett J.K."/>
            <person name="Geller-Mcgrath D.E."/>
            <person name="Sieber C.M.K."/>
            <person name="Emerson J.B."/>
            <person name="Anantharaman K."/>
            <person name="Thomas B.C."/>
            <person name="Malmstrom R."/>
            <person name="Stieglmeier M."/>
            <person name="Klingl A."/>
            <person name="Woyke T."/>
            <person name="Ryan C.M."/>
            <person name="Banfield J.F."/>
        </authorList>
    </citation>
    <scope>NUCLEOTIDE SEQUENCE [LARGE SCALE GENOMIC DNA]</scope>
</reference>
<comment type="subcellular location">
    <subcellularLocation>
        <location evidence="1">Membrane</location>
        <topology evidence="1">Multi-pass membrane protein</topology>
    </subcellularLocation>
</comment>
<organism evidence="17 18">
    <name type="scientific">Candidatus Kaiserbacteria bacterium CG10_big_fil_rev_8_21_14_0_10_51_14</name>
    <dbReference type="NCBI Taxonomy" id="1974610"/>
    <lineage>
        <taxon>Bacteria</taxon>
        <taxon>Candidatus Kaiseribacteriota</taxon>
    </lineage>
</organism>
<evidence type="ECO:0000256" key="8">
    <source>
        <dbReference type="ARBA" id="ARBA00023136"/>
    </source>
</evidence>
<evidence type="ECO:0000256" key="7">
    <source>
        <dbReference type="ARBA" id="ARBA00022989"/>
    </source>
</evidence>
<evidence type="ECO:0000256" key="6">
    <source>
        <dbReference type="ARBA" id="ARBA00022984"/>
    </source>
</evidence>
<dbReference type="InterPro" id="IPR001182">
    <property type="entry name" value="FtsW/RodA"/>
</dbReference>
<feature type="transmembrane region" description="Helical" evidence="16">
    <location>
        <begin position="264"/>
        <end position="289"/>
    </location>
</feature>
<dbReference type="GO" id="GO:0009252">
    <property type="term" value="P:peptidoglycan biosynthetic process"/>
    <property type="evidence" value="ECO:0007669"/>
    <property type="project" value="UniProtKB-KW"/>
</dbReference>
<evidence type="ECO:0000256" key="14">
    <source>
        <dbReference type="ARBA" id="ARBA00044770"/>
    </source>
</evidence>
<evidence type="ECO:0000313" key="18">
    <source>
        <dbReference type="Proteomes" id="UP000231192"/>
    </source>
</evidence>
<dbReference type="GO" id="GO:0005886">
    <property type="term" value="C:plasma membrane"/>
    <property type="evidence" value="ECO:0007669"/>
    <property type="project" value="TreeGrafter"/>
</dbReference>
<dbReference type="Proteomes" id="UP000231192">
    <property type="component" value="Unassembled WGS sequence"/>
</dbReference>
<sequence length="366" mass="38709">MRKSKIDTSLLFLLVILVFGGFLIFSSAAFGLLARGQEGMSSVVFNHLVLGIGLGLACLTILATIDYKRWRTLAPYLFVLALVGTALVFVPQIGFSHGGGTRWLNIFGFSLQPAEALKITGVMVAATYFAAVRGRAESFLQGLGGYLSIIAIPAILLFLQPDIGTLSIICISIFVVYVTAGAQWRDIGIAIVIALICLGGILYFKPHAQARVTTFLNPSANSQASGYQIRQSLIAIGSGEFLGRGFGQGIQKFTYLPEPMGDSIFAVAGEELGFVGSVIIIAMFLALALRGFTIAARAPDFFGGLLAVGISTYLVGEAFINIAAMLGVAPLTGVPLTFMSQGGSAMLVSLASAGILLNISRHRRSR</sequence>
<feature type="transmembrane region" description="Helical" evidence="16">
    <location>
        <begin position="338"/>
        <end position="359"/>
    </location>
</feature>
<comment type="caution">
    <text evidence="17">The sequence shown here is derived from an EMBL/GenBank/DDBJ whole genome shotgun (WGS) entry which is preliminary data.</text>
</comment>
<keyword evidence="5" id="KW-0133">Cell shape</keyword>
<feature type="transmembrane region" description="Helical" evidence="16">
    <location>
        <begin position="115"/>
        <end position="132"/>
    </location>
</feature>
<evidence type="ECO:0000256" key="11">
    <source>
        <dbReference type="ARBA" id="ARBA00038053"/>
    </source>
</evidence>
<feature type="transmembrane region" description="Helical" evidence="16">
    <location>
        <begin position="187"/>
        <end position="204"/>
    </location>
</feature>
<evidence type="ECO:0000313" key="17">
    <source>
        <dbReference type="EMBL" id="PIR83528.1"/>
    </source>
</evidence>
<evidence type="ECO:0000256" key="2">
    <source>
        <dbReference type="ARBA" id="ARBA00022676"/>
    </source>
</evidence>
<evidence type="ECO:0000256" key="16">
    <source>
        <dbReference type="SAM" id="Phobius"/>
    </source>
</evidence>
<feature type="transmembrane region" description="Helical" evidence="16">
    <location>
        <begin position="301"/>
        <end position="326"/>
    </location>
</feature>
<gene>
    <name evidence="17" type="ORF">COU18_02480</name>
</gene>
<evidence type="ECO:0000256" key="15">
    <source>
        <dbReference type="ARBA" id="ARBA00049902"/>
    </source>
</evidence>
<dbReference type="GO" id="GO:0032153">
    <property type="term" value="C:cell division site"/>
    <property type="evidence" value="ECO:0007669"/>
    <property type="project" value="TreeGrafter"/>
</dbReference>
<accession>A0A2H0UAT9</accession>
<evidence type="ECO:0000256" key="3">
    <source>
        <dbReference type="ARBA" id="ARBA00022679"/>
    </source>
</evidence>
<evidence type="ECO:0000256" key="5">
    <source>
        <dbReference type="ARBA" id="ARBA00022960"/>
    </source>
</evidence>
<dbReference type="PROSITE" id="PS00428">
    <property type="entry name" value="FTSW_RODA_SPOVE"/>
    <property type="match status" value="1"/>
</dbReference>
<feature type="transmembrane region" description="Helical" evidence="16">
    <location>
        <begin position="139"/>
        <end position="157"/>
    </location>
</feature>
<dbReference type="EC" id="2.4.99.28" evidence="14"/>
<dbReference type="PANTHER" id="PTHR30474:SF2">
    <property type="entry name" value="PEPTIDOGLYCAN GLYCOSYLTRANSFERASE FTSW-RELATED"/>
    <property type="match status" value="1"/>
</dbReference>
<feature type="transmembrane region" description="Helical" evidence="16">
    <location>
        <begin position="44"/>
        <end position="65"/>
    </location>
</feature>
<dbReference type="GO" id="GO:0015648">
    <property type="term" value="F:lipid-linked peptidoglycan transporter activity"/>
    <property type="evidence" value="ECO:0007669"/>
    <property type="project" value="TreeGrafter"/>
</dbReference>
<keyword evidence="7 16" id="KW-1133">Transmembrane helix</keyword>
<dbReference type="GO" id="GO:0008360">
    <property type="term" value="P:regulation of cell shape"/>
    <property type="evidence" value="ECO:0007669"/>
    <property type="project" value="UniProtKB-KW"/>
</dbReference>
<dbReference type="Pfam" id="PF01098">
    <property type="entry name" value="FTSW_RODA_SPOVE"/>
    <property type="match status" value="1"/>
</dbReference>
<evidence type="ECO:0000256" key="9">
    <source>
        <dbReference type="ARBA" id="ARBA00032370"/>
    </source>
</evidence>
<name>A0A2H0UAT9_9BACT</name>
<feature type="transmembrane region" description="Helical" evidence="16">
    <location>
        <begin position="163"/>
        <end position="180"/>
    </location>
</feature>
<keyword evidence="2" id="KW-0328">Glycosyltransferase</keyword>
<keyword evidence="4 16" id="KW-0812">Transmembrane</keyword>
<dbReference type="PANTHER" id="PTHR30474">
    <property type="entry name" value="CELL CYCLE PROTEIN"/>
    <property type="match status" value="1"/>
</dbReference>
<feature type="transmembrane region" description="Helical" evidence="16">
    <location>
        <begin position="77"/>
        <end position="95"/>
    </location>
</feature>
<proteinExistence type="inferred from homology"/>
<evidence type="ECO:0000256" key="10">
    <source>
        <dbReference type="ARBA" id="ARBA00033270"/>
    </source>
</evidence>
<evidence type="ECO:0000256" key="1">
    <source>
        <dbReference type="ARBA" id="ARBA00004141"/>
    </source>
</evidence>
<dbReference type="EMBL" id="PFBK01000008">
    <property type="protein sequence ID" value="PIR83528.1"/>
    <property type="molecule type" value="Genomic_DNA"/>
</dbReference>
<evidence type="ECO:0000256" key="12">
    <source>
        <dbReference type="ARBA" id="ARBA00041185"/>
    </source>
</evidence>
<dbReference type="GO" id="GO:0008955">
    <property type="term" value="F:peptidoglycan glycosyltransferase activity"/>
    <property type="evidence" value="ECO:0007669"/>
    <property type="project" value="UniProtKB-EC"/>
</dbReference>
<dbReference type="GO" id="GO:0051301">
    <property type="term" value="P:cell division"/>
    <property type="evidence" value="ECO:0007669"/>
    <property type="project" value="InterPro"/>
</dbReference>
<comment type="similarity">
    <text evidence="11">Belongs to the SEDS family. FtsW subfamily.</text>
</comment>
<keyword evidence="3" id="KW-0808">Transferase</keyword>
<keyword evidence="6" id="KW-0573">Peptidoglycan synthesis</keyword>